<dbReference type="CDD" id="cd00085">
    <property type="entry name" value="HNHc"/>
    <property type="match status" value="1"/>
</dbReference>
<feature type="compositionally biased region" description="Basic and acidic residues" evidence="1">
    <location>
        <begin position="443"/>
        <end position="457"/>
    </location>
</feature>
<gene>
    <name evidence="3" type="ORF">GCM10009836_46540</name>
</gene>
<keyword evidence="3" id="KW-0378">Hydrolase</keyword>
<comment type="caution">
    <text evidence="3">The sequence shown here is derived from an EMBL/GenBank/DDBJ whole genome shotgun (WGS) entry which is preliminary data.</text>
</comment>
<feature type="region of interest" description="Disordered" evidence="1">
    <location>
        <begin position="433"/>
        <end position="473"/>
    </location>
</feature>
<accession>A0ABN2NB20</accession>
<keyword evidence="3" id="KW-0540">Nuclease</keyword>
<keyword evidence="4" id="KW-1185">Reference proteome</keyword>
<evidence type="ECO:0000256" key="1">
    <source>
        <dbReference type="SAM" id="MobiDB-lite"/>
    </source>
</evidence>
<proteinExistence type="predicted"/>
<feature type="domain" description="HNH nuclease" evidence="2">
    <location>
        <begin position="361"/>
        <end position="413"/>
    </location>
</feature>
<dbReference type="InterPro" id="IPR003870">
    <property type="entry name" value="DUF222"/>
</dbReference>
<dbReference type="Proteomes" id="UP001500449">
    <property type="component" value="Unassembled WGS sequence"/>
</dbReference>
<dbReference type="EMBL" id="BAAAQK010000018">
    <property type="protein sequence ID" value="GAA1861094.1"/>
    <property type="molecule type" value="Genomic_DNA"/>
</dbReference>
<name>A0ABN2NB20_9PSEU</name>
<dbReference type="Pfam" id="PF02720">
    <property type="entry name" value="DUF222"/>
    <property type="match status" value="1"/>
</dbReference>
<sequence>MPRRGIIEHMFTPSAYETYAPRVEVVVDSLHGEVRRLGGLEKALEKLVREIAPDHSDMDDKALIEAIVEQERLSRIHAAHRTRLVAELQRRRPGDEPGISSNDDTPMVFPTSRWVPDELGLVLGMSRLTAKNTLMEAARLEKLLPATLRAFEKGRIDGYRARIIHDLTLGLPDDVARAVEAIVLPGAGEQTYAQLRAAVREAIMRADPEGANRRHEEARRRRLVEIRPEDEGMAALRAALPATEAERIWHRLSELARAMEDERSLDQRRADLVADLLLGRLTLDGDGAAGPVASTQVQVVVGLDTLTGASEQPGHLMGYGPIPADLAREAALDGVWRRLVTDPLSGALLDHGRTTYRPPKALADFVRARDQVCRMPICRRRAVDAELDHPVRWADGGETSEQNITLHCKLHNLLKEQQGWEVLGHTDGSVTWITPTGHGHTSRPYDYRPHTTGREPPDADAPGTEPDQDAPPF</sequence>
<reference evidence="3 4" key="1">
    <citation type="journal article" date="2019" name="Int. J. Syst. Evol. Microbiol.">
        <title>The Global Catalogue of Microorganisms (GCM) 10K type strain sequencing project: providing services to taxonomists for standard genome sequencing and annotation.</title>
        <authorList>
            <consortium name="The Broad Institute Genomics Platform"/>
            <consortium name="The Broad Institute Genome Sequencing Center for Infectious Disease"/>
            <person name="Wu L."/>
            <person name="Ma J."/>
        </authorList>
    </citation>
    <scope>NUCLEOTIDE SEQUENCE [LARGE SCALE GENOMIC DNA]</scope>
    <source>
        <strain evidence="3 4">JCM 16009</strain>
    </source>
</reference>
<evidence type="ECO:0000313" key="4">
    <source>
        <dbReference type="Proteomes" id="UP001500449"/>
    </source>
</evidence>
<dbReference type="GO" id="GO:0004519">
    <property type="term" value="F:endonuclease activity"/>
    <property type="evidence" value="ECO:0007669"/>
    <property type="project" value="UniProtKB-KW"/>
</dbReference>
<organism evidence="3 4">
    <name type="scientific">Pseudonocardia ailaonensis</name>
    <dbReference type="NCBI Taxonomy" id="367279"/>
    <lineage>
        <taxon>Bacteria</taxon>
        <taxon>Bacillati</taxon>
        <taxon>Actinomycetota</taxon>
        <taxon>Actinomycetes</taxon>
        <taxon>Pseudonocardiales</taxon>
        <taxon>Pseudonocardiaceae</taxon>
        <taxon>Pseudonocardia</taxon>
    </lineage>
</organism>
<evidence type="ECO:0000313" key="3">
    <source>
        <dbReference type="EMBL" id="GAA1861094.1"/>
    </source>
</evidence>
<dbReference type="SMART" id="SM00507">
    <property type="entry name" value="HNHc"/>
    <property type="match status" value="1"/>
</dbReference>
<keyword evidence="3" id="KW-0255">Endonuclease</keyword>
<evidence type="ECO:0000259" key="2">
    <source>
        <dbReference type="SMART" id="SM00507"/>
    </source>
</evidence>
<dbReference type="InterPro" id="IPR003615">
    <property type="entry name" value="HNH_nuc"/>
</dbReference>
<protein>
    <submittedName>
        <fullName evidence="3">HNH endonuclease signature motif containing protein</fullName>
    </submittedName>
</protein>